<evidence type="ECO:0000313" key="3">
    <source>
        <dbReference type="EMBL" id="PFH31576.1"/>
    </source>
</evidence>
<feature type="region of interest" description="Disordered" evidence="1">
    <location>
        <begin position="885"/>
        <end position="1010"/>
    </location>
</feature>
<reference evidence="3 4" key="1">
    <citation type="submission" date="2017-09" db="EMBL/GenBank/DDBJ databases">
        <title>Genome sequencing of Besnoitia besnoiti strain Bb-Ger1.</title>
        <authorList>
            <person name="Schares G."/>
            <person name="Venepally P."/>
            <person name="Lorenzi H.A."/>
        </authorList>
    </citation>
    <scope>NUCLEOTIDE SEQUENCE [LARGE SCALE GENOMIC DNA]</scope>
    <source>
        <strain evidence="3 4">Bb-Ger1</strain>
    </source>
</reference>
<dbReference type="KEGG" id="bbes:BESB_025500"/>
<dbReference type="VEuPathDB" id="ToxoDB:BESB_025500"/>
<evidence type="ECO:0000256" key="2">
    <source>
        <dbReference type="SAM" id="SignalP"/>
    </source>
</evidence>
<feature type="region of interest" description="Disordered" evidence="1">
    <location>
        <begin position="104"/>
        <end position="162"/>
    </location>
</feature>
<dbReference type="RefSeq" id="XP_029215585.1">
    <property type="nucleotide sequence ID" value="XM_029361230.1"/>
</dbReference>
<feature type="compositionally biased region" description="Low complexity" evidence="1">
    <location>
        <begin position="971"/>
        <end position="981"/>
    </location>
</feature>
<name>A0A2A9M6R0_BESBE</name>
<dbReference type="EMBL" id="NWUJ01000014">
    <property type="protein sequence ID" value="PFH31576.1"/>
    <property type="molecule type" value="Genomic_DNA"/>
</dbReference>
<evidence type="ECO:0000256" key="1">
    <source>
        <dbReference type="SAM" id="MobiDB-lite"/>
    </source>
</evidence>
<feature type="region of interest" description="Disordered" evidence="1">
    <location>
        <begin position="260"/>
        <end position="297"/>
    </location>
</feature>
<evidence type="ECO:0000313" key="4">
    <source>
        <dbReference type="Proteomes" id="UP000224006"/>
    </source>
</evidence>
<dbReference type="Proteomes" id="UP000224006">
    <property type="component" value="Unassembled WGS sequence"/>
</dbReference>
<feature type="compositionally biased region" description="Polar residues" evidence="1">
    <location>
        <begin position="697"/>
        <end position="713"/>
    </location>
</feature>
<comment type="caution">
    <text evidence="3">The sequence shown here is derived from an EMBL/GenBank/DDBJ whole genome shotgun (WGS) entry which is preliminary data.</text>
</comment>
<dbReference type="OrthoDB" id="333272at2759"/>
<organism evidence="3 4">
    <name type="scientific">Besnoitia besnoiti</name>
    <name type="common">Apicomplexan protozoan</name>
    <dbReference type="NCBI Taxonomy" id="94643"/>
    <lineage>
        <taxon>Eukaryota</taxon>
        <taxon>Sar</taxon>
        <taxon>Alveolata</taxon>
        <taxon>Apicomplexa</taxon>
        <taxon>Conoidasida</taxon>
        <taxon>Coccidia</taxon>
        <taxon>Eucoccidiorida</taxon>
        <taxon>Eimeriorina</taxon>
        <taxon>Sarcocystidae</taxon>
        <taxon>Besnoitia</taxon>
    </lineage>
</organism>
<feature type="compositionally biased region" description="Basic and acidic residues" evidence="1">
    <location>
        <begin position="986"/>
        <end position="998"/>
    </location>
</feature>
<accession>A0A2A9M6R0</accession>
<feature type="compositionally biased region" description="Low complexity" evidence="1">
    <location>
        <begin position="267"/>
        <end position="279"/>
    </location>
</feature>
<dbReference type="GeneID" id="40307602"/>
<protein>
    <submittedName>
        <fullName evidence="3">Uncharacterized protein</fullName>
    </submittedName>
</protein>
<keyword evidence="4" id="KW-1185">Reference proteome</keyword>
<dbReference type="AlphaFoldDB" id="A0A2A9M6R0"/>
<feature type="chain" id="PRO_5012653980" evidence="2">
    <location>
        <begin position="29"/>
        <end position="1112"/>
    </location>
</feature>
<feature type="compositionally biased region" description="Low complexity" evidence="1">
    <location>
        <begin position="914"/>
        <end position="931"/>
    </location>
</feature>
<gene>
    <name evidence="3" type="ORF">BESB_025500</name>
</gene>
<feature type="signal peptide" evidence="2">
    <location>
        <begin position="1"/>
        <end position="28"/>
    </location>
</feature>
<sequence>MPRSRPADAKVAFPLLLVCSLRPAVVPGLEGLYSSVIATSNEAVLAFAPCQVYGLWPRLLPLPGSTQASSVLHIRLSALPVSCDSVESGRAAFCFVATSRATEAGREGNDQPMPATGSSSMESRGETKEGLLGGSAKLRSSTRGRRNEAEHTTWQESLSAPETHISPSRCANNLEGHAVLVHFRPVGGFAGELRQWLSPPPANRLGDSCAYRCGFRDGLPAIIAPGEVMYRTGAPDVVCECPPLPGQGLLALPSRAGRPRACDGRESSSASTCSSSSKSVDNLPHRSFFEPESPEEEQETRALYATKKAFDNSAHHIFPYHVEVSIDGGCCWSMAEQDVPRAVVLFANFPRRVTHVTPNNISVDGGVSLRIFLDYLPPGAPEDELVVRFTCVRRGGASAISSQSARALANPALFPTVLSQSPPSRALSCTLPGSCHSLLHRALSSHDDDRAASLAGRPTPHADATSFGAASAAAACRKWACHTDVGRAGRRLPRCASESCLDWYTKSAQEGDTTEAQGREEELSYSIFVPARIVIAPSRADEATSPLVEDSAEKGKPTLAVQCLSPALDETVLNEFDTFVDVGLNGVHFTESPQRLHVVDVQILGIYPDVGSSVRETLVHIQANDCFESEDAVVLLRFPDATEQVLPAHVDVESHRISFVMPPAITAPARVLAEQEGAGASGQVVDAATRSPRDDSQWNGNMKGQLHPTSYESSDGVRDVDETPPGEDSVESFGRPPPAGHVSVFLSFNGQVFSRSAARFTHYCEDVFTANAVAYTVSENGDHFEAELDTVLAPQTRVVVSLPFAVASNSAQARLTVLRACCPSASEFLRRLNDDAAPSSPAGGAATADGDRLALSSTGATNDVDTLSEEAIDRVLFLPATIDMNPQPLALLPDPNRSKRKPLGSGRAIESQRGRAGASNATAGRAKAKAATGGGSGAPHLAPAGAGTGPETKSVSPGLGGSRETSGGAAGRSVVSAAGGAPRAKTRGEKADGARPESAEESVQTPTLTVYPPGRRWEMMLIPSEAERTAGRTPLTTEKHEKKVTWLIEHAAPHVIESDGFRKARFSLVSMNCPYSPVSVSESSPLGWSLAVPVRYRSRGHLHIRASAVFVR</sequence>
<keyword evidence="2" id="KW-0732">Signal</keyword>
<proteinExistence type="predicted"/>
<feature type="region of interest" description="Disordered" evidence="1">
    <location>
        <begin position="689"/>
        <end position="734"/>
    </location>
</feature>